<protein>
    <recommendedName>
        <fullName evidence="2">YheC/D like ATP-grasp</fullName>
    </recommendedName>
</protein>
<dbReference type="SUPFAM" id="SSF56059">
    <property type="entry name" value="Glutathione synthetase ATP-binding domain-like"/>
    <property type="match status" value="1"/>
</dbReference>
<dbReference type="Pfam" id="PF14398">
    <property type="entry name" value="ATPgrasp_YheCD"/>
    <property type="match status" value="1"/>
</dbReference>
<dbReference type="GeneID" id="87596772"/>
<reference evidence="1" key="1">
    <citation type="submission" date="2015-08" db="EMBL/GenBank/DDBJ databases">
        <title>Complete DNA Sequence of Pseudomonas syringae pv. actinidiae, the Causal Agent of Kiwifruit Canker Disease.</title>
        <authorList>
            <person name="Rikkerink E.H.A."/>
            <person name="Fineran P.C."/>
        </authorList>
    </citation>
    <scope>NUCLEOTIDE SEQUENCE</scope>
    <source>
        <strain evidence="1">DSM 13666</strain>
    </source>
</reference>
<organism evidence="1">
    <name type="scientific">Halalkalibacterium halodurans</name>
    <name type="common">Bacillus halodurans</name>
    <dbReference type="NCBI Taxonomy" id="86665"/>
    <lineage>
        <taxon>Bacteria</taxon>
        <taxon>Bacillati</taxon>
        <taxon>Bacillota</taxon>
        <taxon>Bacilli</taxon>
        <taxon>Bacillales</taxon>
        <taxon>Bacillaceae</taxon>
        <taxon>Halalkalibacterium (ex Joshi et al. 2022)</taxon>
    </lineage>
</organism>
<dbReference type="RefSeq" id="WP_053431645.1">
    <property type="nucleotide sequence ID" value="NZ_CP040441.1"/>
</dbReference>
<dbReference type="InterPro" id="IPR026838">
    <property type="entry name" value="YheC/D"/>
</dbReference>
<proteinExistence type="predicted"/>
<evidence type="ECO:0008006" key="2">
    <source>
        <dbReference type="Google" id="ProtNLM"/>
    </source>
</evidence>
<comment type="caution">
    <text evidence="1">The sequence shown here is derived from an EMBL/GenBank/DDBJ whole genome shotgun (WGS) entry which is preliminary data.</text>
</comment>
<name>A0A0M0KLS8_ALKHA</name>
<sequence>MSKLLFPLKKHVTSKGTLFAASSLFKRWVDTKRFPNEVSFGQQTCTIQVAPHPDHKEELLLSADLWDRLRLPYEQHVSCSQQQRTLCLAPLIGIFTAGFQSSTYHPLGSRSSYFANLLSAAEEEGVFAFLFGNHHVNKGAKTIEGLTFTDGKWRQETFPWPNAVYDRIPARKVAALQDVQEVRHFLEDEQQIPWFNVDFFNKWDLYTKLKNHRQINVYIPESLLNPSLEELERMLDDYKHVYLKPVEGSFGAGIHQIIRPDNDPYVYCRFHENGGNRLRRYSSLKRCVANQFPQSLQQMIAQQGIKLFTLNDHPIDFRIHTNKNKRGTWIITAIAAKIAGEGSITTHLKTGGEIRTVQEILDWLPEKHESVKRLKKAALQLSLAIDESLDGFIGEIGFDLGLDESGRVWLLEANSKPGRAIFRHPNLQKEERETLRLPFHYGTFLAKHTRLEQLRVIQA</sequence>
<dbReference type="PATRIC" id="fig|136160.3.peg.3179"/>
<evidence type="ECO:0000313" key="1">
    <source>
        <dbReference type="EMBL" id="KOO39774.1"/>
    </source>
</evidence>
<dbReference type="AlphaFoldDB" id="A0A0M0KLS8"/>
<dbReference type="EMBL" id="LILD01000001">
    <property type="protein sequence ID" value="KOO39774.1"/>
    <property type="molecule type" value="Genomic_DNA"/>
</dbReference>
<accession>A0A0M0KLS8</accession>
<gene>
    <name evidence="1" type="ORF">AMD02_13640</name>
</gene>